<dbReference type="GO" id="GO:0016485">
    <property type="term" value="P:protein processing"/>
    <property type="evidence" value="ECO:0007669"/>
    <property type="project" value="TreeGrafter"/>
</dbReference>
<dbReference type="Pfam" id="PF01750">
    <property type="entry name" value="HycI"/>
    <property type="match status" value="1"/>
</dbReference>
<proteinExistence type="predicted"/>
<keyword evidence="1" id="KW-0645">Protease</keyword>
<name>A0A7C4NRL5_STAMA</name>
<reference evidence="1" key="1">
    <citation type="journal article" date="2020" name="mSystems">
        <title>Genome- and Community-Level Interaction Insights into Carbon Utilization and Element Cycling Functions of Hydrothermarchaeota in Hydrothermal Sediment.</title>
        <authorList>
            <person name="Zhou Z."/>
            <person name="Liu Y."/>
            <person name="Xu W."/>
            <person name="Pan J."/>
            <person name="Luo Z.H."/>
            <person name="Li M."/>
        </authorList>
    </citation>
    <scope>NUCLEOTIDE SEQUENCE [LARGE SCALE GENOMIC DNA]</scope>
    <source>
        <strain evidence="1">SpSt-648</strain>
    </source>
</reference>
<protein>
    <submittedName>
        <fullName evidence="1">Hydrogenase maturation protease</fullName>
    </submittedName>
</protein>
<dbReference type="EMBL" id="DTBP01000046">
    <property type="protein sequence ID" value="HGQ74453.1"/>
    <property type="molecule type" value="Genomic_DNA"/>
</dbReference>
<accession>A0A7C4NRL5</accession>
<gene>
    <name evidence="1" type="ORF">ENU20_05200</name>
</gene>
<dbReference type="GO" id="GO:0008047">
    <property type="term" value="F:enzyme activator activity"/>
    <property type="evidence" value="ECO:0007669"/>
    <property type="project" value="InterPro"/>
</dbReference>
<dbReference type="Gene3D" id="3.40.50.1450">
    <property type="entry name" value="HybD-like"/>
    <property type="match status" value="1"/>
</dbReference>
<organism evidence="1">
    <name type="scientific">Staphylothermus marinus</name>
    <dbReference type="NCBI Taxonomy" id="2280"/>
    <lineage>
        <taxon>Archaea</taxon>
        <taxon>Thermoproteota</taxon>
        <taxon>Thermoprotei</taxon>
        <taxon>Desulfurococcales</taxon>
        <taxon>Desulfurococcaceae</taxon>
        <taxon>Staphylothermus</taxon>
    </lineage>
</organism>
<dbReference type="GO" id="GO:0004175">
    <property type="term" value="F:endopeptidase activity"/>
    <property type="evidence" value="ECO:0007669"/>
    <property type="project" value="TreeGrafter"/>
</dbReference>
<dbReference type="PANTHER" id="PTHR30302:SF7">
    <property type="entry name" value="F420-NONREDUCING HYDROGENASE II"/>
    <property type="match status" value="1"/>
</dbReference>
<keyword evidence="1" id="KW-0378">Hydrolase</keyword>
<comment type="caution">
    <text evidence="1">The sequence shown here is derived from an EMBL/GenBank/DDBJ whole genome shotgun (WGS) entry which is preliminary data.</text>
</comment>
<sequence>MGGSVEESEQCASIENKILELESFLEDVFCRSNSIIAFVGSPLRKDDRFGLVLYDEIGVSNPRIVRCEYGLENCLDEITVLKPDELIVVDAVYSSKHNAGDIVLLELMEYSDENTILSTHTIPTTVIINILRNMGIKKIYLIGVAVKDISLGLEISMEVSKAINELKIILQNVIKKCLF</sequence>
<dbReference type="NCBIfam" id="TIGR00072">
    <property type="entry name" value="hydrog_prot"/>
    <property type="match status" value="1"/>
</dbReference>
<dbReference type="AlphaFoldDB" id="A0A7C4NRL5"/>
<evidence type="ECO:0000313" key="1">
    <source>
        <dbReference type="EMBL" id="HGQ74453.1"/>
    </source>
</evidence>
<dbReference type="InterPro" id="IPR000671">
    <property type="entry name" value="Peptidase_A31"/>
</dbReference>
<dbReference type="PANTHER" id="PTHR30302">
    <property type="entry name" value="HYDROGENASE 1 MATURATION PROTEASE"/>
    <property type="match status" value="1"/>
</dbReference>
<dbReference type="InterPro" id="IPR023430">
    <property type="entry name" value="Pept_HybD-like_dom_sf"/>
</dbReference>
<dbReference type="SUPFAM" id="SSF53163">
    <property type="entry name" value="HybD-like"/>
    <property type="match status" value="1"/>
</dbReference>